<dbReference type="STRING" id="1210046.B277_13609"/>
<proteinExistence type="predicted"/>
<dbReference type="Pfam" id="PF05552">
    <property type="entry name" value="MS_channel_1st_1"/>
    <property type="match status" value="1"/>
</dbReference>
<comment type="caution">
    <text evidence="2">The sequence shown here is derived from an EMBL/GenBank/DDBJ whole genome shotgun (WGS) entry which is preliminary data.</text>
</comment>
<sequence>MLTPIHGMVDGVLGFRPNLIGAGIVFFVGALLANLLVKLCIGQGAGPVRAVVDGRPAGLTHRTT</sequence>
<feature type="transmembrane region" description="Helical" evidence="1">
    <location>
        <begin position="20"/>
        <end position="41"/>
    </location>
</feature>
<dbReference type="Proteomes" id="UP000004474">
    <property type="component" value="Unassembled WGS sequence"/>
</dbReference>
<keyword evidence="1" id="KW-1133">Transmembrane helix</keyword>
<dbReference type="EMBL" id="ALWX01000065">
    <property type="protein sequence ID" value="EKA60306.1"/>
    <property type="molecule type" value="Genomic_DNA"/>
</dbReference>
<accession>K1DZY6</accession>
<dbReference type="PATRIC" id="fig|1210046.3.peg.2610"/>
<keyword evidence="1" id="KW-0472">Membrane</keyword>
<reference evidence="2 3" key="1">
    <citation type="journal article" date="2012" name="J. Bacteriol.">
        <title>Genome Sequence of Janibacter hoylei MTCC8307, Isolated from the Stratospheric Air.</title>
        <authorList>
            <person name="Pawar S.P."/>
            <person name="Dhotre D.P."/>
            <person name="Shetty S.A."/>
            <person name="Chowdhury S.P."/>
            <person name="Chaudhari B.L."/>
            <person name="Shouche Y.S."/>
        </authorList>
    </citation>
    <scope>NUCLEOTIDE SEQUENCE [LARGE SCALE GENOMIC DNA]</scope>
    <source>
        <strain evidence="2 3">PVAS-1</strain>
    </source>
</reference>
<evidence type="ECO:0000313" key="2">
    <source>
        <dbReference type="EMBL" id="EKA60306.1"/>
    </source>
</evidence>
<evidence type="ECO:0000256" key="1">
    <source>
        <dbReference type="SAM" id="Phobius"/>
    </source>
</evidence>
<protein>
    <submittedName>
        <fullName evidence="2">Uncharacterized protein</fullName>
    </submittedName>
</protein>
<name>K1DZY6_9MICO</name>
<dbReference type="AlphaFoldDB" id="K1DZY6"/>
<gene>
    <name evidence="2" type="ORF">B277_13609</name>
</gene>
<dbReference type="InterPro" id="IPR008910">
    <property type="entry name" value="MSC_TM_helix"/>
</dbReference>
<evidence type="ECO:0000313" key="3">
    <source>
        <dbReference type="Proteomes" id="UP000004474"/>
    </source>
</evidence>
<keyword evidence="1" id="KW-0812">Transmembrane</keyword>
<organism evidence="2 3">
    <name type="scientific">Janibacter hoylei PVAS-1</name>
    <dbReference type="NCBI Taxonomy" id="1210046"/>
    <lineage>
        <taxon>Bacteria</taxon>
        <taxon>Bacillati</taxon>
        <taxon>Actinomycetota</taxon>
        <taxon>Actinomycetes</taxon>
        <taxon>Micrococcales</taxon>
        <taxon>Intrasporangiaceae</taxon>
        <taxon>Janibacter</taxon>
    </lineage>
</organism>
<dbReference type="RefSeq" id="WP_007928971.1">
    <property type="nucleotide sequence ID" value="NZ_ALWX01000065.1"/>
</dbReference>